<evidence type="ECO:0000313" key="2">
    <source>
        <dbReference type="Proteomes" id="UP000297595"/>
    </source>
</evidence>
<accession>A0A8H2HUW9</accession>
<dbReference type="EMBL" id="SOZJ01000003">
    <property type="protein sequence ID" value="TGJ69842.1"/>
    <property type="molecule type" value="Genomic_DNA"/>
</dbReference>
<evidence type="ECO:0000313" key="1">
    <source>
        <dbReference type="EMBL" id="TGJ69842.1"/>
    </source>
</evidence>
<dbReference type="Proteomes" id="UP000297595">
    <property type="component" value="Unassembled WGS sequence"/>
</dbReference>
<dbReference type="AlphaFoldDB" id="A0A8H2HUW9"/>
<gene>
    <name evidence="1" type="ORF">EYR41_005851</name>
</gene>
<organism evidence="1 2">
    <name type="scientific">Orbilia oligospora</name>
    <name type="common">Nematode-trapping fungus</name>
    <name type="synonym">Arthrobotrys oligospora</name>
    <dbReference type="NCBI Taxonomy" id="2813651"/>
    <lineage>
        <taxon>Eukaryota</taxon>
        <taxon>Fungi</taxon>
        <taxon>Dikarya</taxon>
        <taxon>Ascomycota</taxon>
        <taxon>Pezizomycotina</taxon>
        <taxon>Orbiliomycetes</taxon>
        <taxon>Orbiliales</taxon>
        <taxon>Orbiliaceae</taxon>
        <taxon>Orbilia</taxon>
    </lineage>
</organism>
<sequence>MHSHPQSLSTSSPHMPIGLELEPHYDHLASPEFLSFERAGSKAWEAYSCFGLECHAVQCMYQTTMIMIMTEDLFIVIVAILRPSSSS</sequence>
<name>A0A8H2HUW9_ORBOL</name>
<comment type="caution">
    <text evidence="1">The sequence shown here is derived from an EMBL/GenBank/DDBJ whole genome shotgun (WGS) entry which is preliminary data.</text>
</comment>
<proteinExistence type="predicted"/>
<protein>
    <submittedName>
        <fullName evidence="1">Uncharacterized protein</fullName>
    </submittedName>
</protein>
<reference evidence="1 2" key="1">
    <citation type="submission" date="2019-03" db="EMBL/GenBank/DDBJ databases">
        <title>Nematode-trapping fungi genome.</title>
        <authorList>
            <person name="Vidal-Diez De Ulzurrun G."/>
        </authorList>
    </citation>
    <scope>NUCLEOTIDE SEQUENCE [LARGE SCALE GENOMIC DNA]</scope>
    <source>
        <strain evidence="1 2">TWF154</strain>
    </source>
</reference>
<dbReference type="OrthoDB" id="10289522at2759"/>